<dbReference type="EMBL" id="LR798230">
    <property type="protein sequence ID" value="CAB5208351.1"/>
    <property type="molecule type" value="Genomic_DNA"/>
</dbReference>
<proteinExistence type="predicted"/>
<gene>
    <name evidence="1" type="ORF">UFOVP182_22</name>
</gene>
<evidence type="ECO:0000313" key="1">
    <source>
        <dbReference type="EMBL" id="CAB5208351.1"/>
    </source>
</evidence>
<reference evidence="1" key="1">
    <citation type="submission" date="2020-05" db="EMBL/GenBank/DDBJ databases">
        <authorList>
            <person name="Chiriac C."/>
            <person name="Salcher M."/>
            <person name="Ghai R."/>
            <person name="Kavagutti S V."/>
        </authorList>
    </citation>
    <scope>NUCLEOTIDE SEQUENCE</scope>
</reference>
<sequence length="72" mass="8219">MPVKTGKDSNGCYAKWGDKGKEYYYACGDKEAEGMAKNKAYKQGIAIGDFKMNLDELRQHIEHLKKCKTKKK</sequence>
<accession>A0A6J7WH06</accession>
<organism evidence="1">
    <name type="scientific">uncultured Caudovirales phage</name>
    <dbReference type="NCBI Taxonomy" id="2100421"/>
    <lineage>
        <taxon>Viruses</taxon>
        <taxon>Duplodnaviria</taxon>
        <taxon>Heunggongvirae</taxon>
        <taxon>Uroviricota</taxon>
        <taxon>Caudoviricetes</taxon>
        <taxon>Peduoviridae</taxon>
        <taxon>Maltschvirus</taxon>
        <taxon>Maltschvirus maltsch</taxon>
    </lineage>
</organism>
<protein>
    <submittedName>
        <fullName evidence="1">Uncharacterized protein</fullName>
    </submittedName>
</protein>
<name>A0A6J7WH06_9CAUD</name>